<feature type="chain" id="PRO_5010234773" evidence="9">
    <location>
        <begin position="20"/>
        <end position="431"/>
    </location>
</feature>
<keyword evidence="8" id="KW-0175">Coiled coil</keyword>
<keyword evidence="3" id="KW-0813">Transport</keyword>
<dbReference type="GO" id="GO:0015288">
    <property type="term" value="F:porin activity"/>
    <property type="evidence" value="ECO:0007669"/>
    <property type="project" value="TreeGrafter"/>
</dbReference>
<evidence type="ECO:0000256" key="6">
    <source>
        <dbReference type="ARBA" id="ARBA00023136"/>
    </source>
</evidence>
<gene>
    <name evidence="10" type="ORF">SAMN04488018_101321</name>
</gene>
<dbReference type="RefSeq" id="WP_074744312.1">
    <property type="nucleotide sequence ID" value="NZ_FNYS01000001.1"/>
</dbReference>
<evidence type="ECO:0000256" key="8">
    <source>
        <dbReference type="SAM" id="Coils"/>
    </source>
</evidence>
<evidence type="ECO:0000256" key="2">
    <source>
        <dbReference type="ARBA" id="ARBA00007613"/>
    </source>
</evidence>
<feature type="signal peptide" evidence="9">
    <location>
        <begin position="1"/>
        <end position="19"/>
    </location>
</feature>
<evidence type="ECO:0000256" key="5">
    <source>
        <dbReference type="ARBA" id="ARBA00022692"/>
    </source>
</evidence>
<proteinExistence type="inferred from homology"/>
<dbReference type="GO" id="GO:1990281">
    <property type="term" value="C:efflux pump complex"/>
    <property type="evidence" value="ECO:0007669"/>
    <property type="project" value="TreeGrafter"/>
</dbReference>
<keyword evidence="9" id="KW-0732">Signal</keyword>
<evidence type="ECO:0000256" key="1">
    <source>
        <dbReference type="ARBA" id="ARBA00004442"/>
    </source>
</evidence>
<comment type="subcellular location">
    <subcellularLocation>
        <location evidence="1">Cell outer membrane</location>
    </subcellularLocation>
</comment>
<keyword evidence="7" id="KW-0998">Cell outer membrane</keyword>
<dbReference type="InterPro" id="IPR003423">
    <property type="entry name" value="OMP_efflux"/>
</dbReference>
<organism evidence="10 11">
    <name type="scientific">Myroides marinus</name>
    <dbReference type="NCBI Taxonomy" id="703342"/>
    <lineage>
        <taxon>Bacteria</taxon>
        <taxon>Pseudomonadati</taxon>
        <taxon>Bacteroidota</taxon>
        <taxon>Flavobacteriia</taxon>
        <taxon>Flavobacteriales</taxon>
        <taxon>Flavobacteriaceae</taxon>
        <taxon>Myroides</taxon>
    </lineage>
</organism>
<evidence type="ECO:0000256" key="4">
    <source>
        <dbReference type="ARBA" id="ARBA00022452"/>
    </source>
</evidence>
<dbReference type="GeneID" id="82255551"/>
<dbReference type="Gene3D" id="1.20.1600.10">
    <property type="entry name" value="Outer membrane efflux proteins (OEP)"/>
    <property type="match status" value="1"/>
</dbReference>
<feature type="coiled-coil region" evidence="8">
    <location>
        <begin position="343"/>
        <end position="370"/>
    </location>
</feature>
<evidence type="ECO:0000256" key="7">
    <source>
        <dbReference type="ARBA" id="ARBA00023237"/>
    </source>
</evidence>
<evidence type="ECO:0000256" key="9">
    <source>
        <dbReference type="SAM" id="SignalP"/>
    </source>
</evidence>
<protein>
    <submittedName>
        <fullName evidence="10">Outer membrane protein</fullName>
    </submittedName>
</protein>
<comment type="similarity">
    <text evidence="2">Belongs to the outer membrane factor (OMF) (TC 1.B.17) family.</text>
</comment>
<dbReference type="PANTHER" id="PTHR30026:SF20">
    <property type="entry name" value="OUTER MEMBRANE PROTEIN TOLC"/>
    <property type="match status" value="1"/>
</dbReference>
<dbReference type="InterPro" id="IPR051906">
    <property type="entry name" value="TolC-like"/>
</dbReference>
<dbReference type="GO" id="GO:0009279">
    <property type="term" value="C:cell outer membrane"/>
    <property type="evidence" value="ECO:0007669"/>
    <property type="project" value="UniProtKB-SubCell"/>
</dbReference>
<dbReference type="AlphaFoldDB" id="A0A1H6RHB1"/>
<evidence type="ECO:0000313" key="10">
    <source>
        <dbReference type="EMBL" id="SEI51907.1"/>
    </source>
</evidence>
<sequence>MSKSWCLLLGVLLSTVCFSQEKWTLDDCVDKGKENSLRLMVSALQTQVAERQKQSVASYYLPDVTFNGGQSYNFGSAIDPTTNSRVSSNIQSTRASLDAGITLFDYGNFIQHKRDLLNVDYARLDEAEVLFQYQMSILELFYEIIGSQSLLEIQKQQLVNSMANLDRVQKEVEAGAKPKSDFYDIEYIYHSETISIQQTENSLYNQKLKLLHLLNVDTVEATDLSLVQKEESIAQLTAYEFNPTVERNRVKQRLLEQDRKLIKSKNLPRLVGNYQYGSFFSKPFNSDVEVRSNPFSKQMGDNKSQYVSFGLSIPVFQGGNVRRQLRVKNEEIRLNTLKIKESEVNLSNQVKELEQEIVQLDNIAKQLHRSIELSEKSFSTTQAKYENGKVDIFSFNAAKNQLLNSQFALIKNAYNRSFMGDKMRLYNTNSL</sequence>
<accession>A0A1H6RHB1</accession>
<dbReference type="Proteomes" id="UP000183077">
    <property type="component" value="Unassembled WGS sequence"/>
</dbReference>
<name>A0A1H6RHB1_9FLAO</name>
<dbReference type="Pfam" id="PF02321">
    <property type="entry name" value="OEP"/>
    <property type="match status" value="1"/>
</dbReference>
<dbReference type="SUPFAM" id="SSF56954">
    <property type="entry name" value="Outer membrane efflux proteins (OEP)"/>
    <property type="match status" value="1"/>
</dbReference>
<dbReference type="EMBL" id="FNYS01000001">
    <property type="protein sequence ID" value="SEI51907.1"/>
    <property type="molecule type" value="Genomic_DNA"/>
</dbReference>
<keyword evidence="5" id="KW-0812">Transmembrane</keyword>
<keyword evidence="6" id="KW-0472">Membrane</keyword>
<evidence type="ECO:0000313" key="11">
    <source>
        <dbReference type="Proteomes" id="UP000183077"/>
    </source>
</evidence>
<evidence type="ECO:0000256" key="3">
    <source>
        <dbReference type="ARBA" id="ARBA00022448"/>
    </source>
</evidence>
<keyword evidence="4" id="KW-1134">Transmembrane beta strand</keyword>
<reference evidence="10 11" key="1">
    <citation type="submission" date="2016-10" db="EMBL/GenBank/DDBJ databases">
        <authorList>
            <person name="de Groot N.N."/>
        </authorList>
    </citation>
    <scope>NUCLEOTIDE SEQUENCE [LARGE SCALE GENOMIC DNA]</scope>
    <source>
        <strain evidence="10 11">DSM 23048</strain>
    </source>
</reference>
<dbReference type="PANTHER" id="PTHR30026">
    <property type="entry name" value="OUTER MEMBRANE PROTEIN TOLC"/>
    <property type="match status" value="1"/>
</dbReference>
<dbReference type="GO" id="GO:0015562">
    <property type="term" value="F:efflux transmembrane transporter activity"/>
    <property type="evidence" value="ECO:0007669"/>
    <property type="project" value="InterPro"/>
</dbReference>